<feature type="domain" description="Transketolase-like pyrimidine-binding" evidence="17">
    <location>
        <begin position="373"/>
        <end position="544"/>
    </location>
</feature>
<comment type="cofactor">
    <cofactor evidence="13">
        <name>thiamine diphosphate</name>
        <dbReference type="ChEBI" id="CHEBI:58937"/>
    </cofactor>
    <text evidence="13">Binds 1 thiamine pyrophosphate per subunit. During the reaction, the substrate forms a covalent intermediate with the cofactor.</text>
</comment>
<dbReference type="CDD" id="cd02012">
    <property type="entry name" value="TPP_TK"/>
    <property type="match status" value="1"/>
</dbReference>
<name>A0A1E3L4P7_9BACL</name>
<dbReference type="PROSITE" id="PS00801">
    <property type="entry name" value="TRANSKETOLASE_1"/>
    <property type="match status" value="1"/>
</dbReference>
<dbReference type="FunFam" id="3.40.50.920:FF:000003">
    <property type="entry name" value="Transketolase"/>
    <property type="match status" value="1"/>
</dbReference>
<comment type="cofactor">
    <cofactor evidence="16">
        <name>Mg(2+)</name>
        <dbReference type="ChEBI" id="CHEBI:18420"/>
    </cofactor>
    <cofactor evidence="16">
        <name>Ca(2+)</name>
        <dbReference type="ChEBI" id="CHEBI:29108"/>
    </cofactor>
    <cofactor evidence="16">
        <name>Mn(2+)</name>
        <dbReference type="ChEBI" id="CHEBI:29035"/>
    </cofactor>
    <cofactor evidence="16">
        <name>Co(2+)</name>
        <dbReference type="ChEBI" id="CHEBI:48828"/>
    </cofactor>
    <text evidence="16">Binds 1 Mg(2+) ion per subunit. Can also utilize other divalent metal cations, such as Ca(2+), Mn(2+) and Co(2+).</text>
</comment>
<dbReference type="NCBIfam" id="TIGR00232">
    <property type="entry name" value="tktlase_bact"/>
    <property type="match status" value="1"/>
</dbReference>
<dbReference type="Pfam" id="PF02779">
    <property type="entry name" value="Transket_pyr"/>
    <property type="match status" value="1"/>
</dbReference>
<feature type="binding site" evidence="12">
    <location>
        <position position="480"/>
    </location>
    <ligand>
        <name>substrate</name>
    </ligand>
</feature>
<evidence type="ECO:0000256" key="15">
    <source>
        <dbReference type="PIRSR" id="PIRSR605478-5"/>
    </source>
</evidence>
<evidence type="ECO:0000256" key="5">
    <source>
        <dbReference type="ARBA" id="ARBA00022679"/>
    </source>
</evidence>
<dbReference type="SMART" id="SM00861">
    <property type="entry name" value="Transket_pyr"/>
    <property type="match status" value="1"/>
</dbReference>
<keyword evidence="19" id="KW-1185">Reference proteome</keyword>
<dbReference type="RefSeq" id="WP_069327170.1">
    <property type="nucleotide sequence ID" value="NZ_MDER01000034.1"/>
</dbReference>
<dbReference type="Pfam" id="PF00456">
    <property type="entry name" value="Transketolase_N"/>
    <property type="match status" value="1"/>
</dbReference>
<feature type="binding site" evidence="13">
    <location>
        <position position="173"/>
    </location>
    <ligand>
        <name>thiamine diphosphate</name>
        <dbReference type="ChEBI" id="CHEBI:58937"/>
    </ligand>
</feature>
<feature type="active site" description="Proton donor" evidence="11">
    <location>
        <position position="430"/>
    </location>
</feature>
<dbReference type="EMBL" id="MDER01000034">
    <property type="protein sequence ID" value="ODP28759.1"/>
    <property type="molecule type" value="Genomic_DNA"/>
</dbReference>
<dbReference type="Proteomes" id="UP000094578">
    <property type="component" value="Unassembled WGS sequence"/>
</dbReference>
<gene>
    <name evidence="18" type="primary">tktA</name>
    <name evidence="18" type="ORF">PTI45_01735</name>
</gene>
<feature type="binding site" evidence="13">
    <location>
        <position position="281"/>
    </location>
    <ligand>
        <name>thiamine diphosphate</name>
        <dbReference type="ChEBI" id="CHEBI:58937"/>
    </ligand>
</feature>
<comment type="similarity">
    <text evidence="1 16">Belongs to the transketolase family.</text>
</comment>
<dbReference type="GO" id="GO:0005829">
    <property type="term" value="C:cytosol"/>
    <property type="evidence" value="ECO:0007669"/>
    <property type="project" value="TreeGrafter"/>
</dbReference>
<sequence length="686" mass="73870">MTDKKQEQEQSISKAENSNVDNLAISTIRTLSIDAIEKANSGHPGMPMGSAPMGYQLFAKTMTHNPANPTWINRDRFVLSAGHGSMLLYSLLHLSGYGLEMDEIKQFRQWGSKTPGHPEFGHTVGVDATTGPLGQGVGMAVGMAIAEAHLAATYNQGNFNVVDHFTYAICGDGDMMEGVSSEAASMAGHMKLGKLIMMYDSNDITLDGKAGLSFSENVEDRFKAYGWQVIRVEDGNDLPALAAALEEAKADLSRPTLIEVKTVIGYGSPNKQGIGGHGGTHGSPLGSAEAKLTKAAYEWTYEEDFYVPDEVREHFAKVKERGVEANNAWNEKFAEYKKANPELAAQFETVIAGELSEGWDKELPHYTTEDKAVSTRVASGNALNGLINGVPQLAGGSADLESSTMTHLNGLDSFTPESYAGRNIYYGVREFGMAAAMNGIALHTGVKIFGGTFFVFTDYLRPAVRLAALMGLPVTYVLTHDSIAVGEDGPTHEPIEQLASLRIIPGLTVIRPADGNETSAAWAHAMENQKGPIALVLTRQNLPILPGTVEHSRQNIKKGAYVVSDAKAGQPVAQLIATGSEVQLAVRAQEALASEGIEVRVISMPSWELFEQQDQAYKDSVLLPDVKPRLAIEMAQTFGWERYTGDKGGIIGITTFGASAPGDRVMAEYGFTVENVVQHVKGLLSK</sequence>
<dbReference type="STRING" id="1886670.PTI45_01735"/>
<evidence type="ECO:0000256" key="4">
    <source>
        <dbReference type="ARBA" id="ARBA00016662"/>
    </source>
</evidence>
<evidence type="ECO:0000256" key="7">
    <source>
        <dbReference type="ARBA" id="ARBA00022842"/>
    </source>
</evidence>
<keyword evidence="6 14" id="KW-0479">Metal-binding</keyword>
<dbReference type="PATRIC" id="fig|1886670.3.peg.1765"/>
<evidence type="ECO:0000256" key="2">
    <source>
        <dbReference type="ARBA" id="ARBA00011738"/>
    </source>
</evidence>
<accession>A0A1E3L4P7</accession>
<keyword evidence="8 13" id="KW-0786">Thiamine pyrophosphate</keyword>
<dbReference type="InterPro" id="IPR005474">
    <property type="entry name" value="Transketolase_N"/>
</dbReference>
<organism evidence="18 19">
    <name type="scientific">Paenibacillus nuruki</name>
    <dbReference type="NCBI Taxonomy" id="1886670"/>
    <lineage>
        <taxon>Bacteria</taxon>
        <taxon>Bacillati</taxon>
        <taxon>Bacillota</taxon>
        <taxon>Bacilli</taxon>
        <taxon>Bacillales</taxon>
        <taxon>Paenibacillaceae</taxon>
        <taxon>Paenibacillus</taxon>
    </lineage>
</organism>
<comment type="caution">
    <text evidence="18">The sequence shown here is derived from an EMBL/GenBank/DDBJ whole genome shotgun (WGS) entry which is preliminary data.</text>
</comment>
<dbReference type="InterPro" id="IPR020826">
    <property type="entry name" value="Transketolase_BS"/>
</dbReference>
<dbReference type="Pfam" id="PF22613">
    <property type="entry name" value="Transketolase_C_1"/>
    <property type="match status" value="1"/>
</dbReference>
<dbReference type="PANTHER" id="PTHR43522:SF2">
    <property type="entry name" value="TRANSKETOLASE 1-RELATED"/>
    <property type="match status" value="1"/>
</dbReference>
<dbReference type="Gene3D" id="3.40.50.970">
    <property type="match status" value="2"/>
</dbReference>
<comment type="cofactor">
    <cofactor evidence="14">
        <name>Mg(2+)</name>
        <dbReference type="ChEBI" id="CHEBI:18420"/>
    </cofactor>
    <text evidence="14">Binds 1 Mg(2+) ion per subunit. Can also utilize other divalent metal cations, such as Ca(2+), Mn(2+) and Co(2+).</text>
</comment>
<evidence type="ECO:0000256" key="6">
    <source>
        <dbReference type="ARBA" id="ARBA00022723"/>
    </source>
</evidence>
<dbReference type="FunFam" id="3.40.50.970:FF:000003">
    <property type="entry name" value="Transketolase"/>
    <property type="match status" value="1"/>
</dbReference>
<feature type="binding site" evidence="14">
    <location>
        <position position="172"/>
    </location>
    <ligand>
        <name>Mg(2+)</name>
        <dbReference type="ChEBI" id="CHEBI:18420"/>
    </ligand>
</feature>
<dbReference type="PROSITE" id="PS00802">
    <property type="entry name" value="TRANSKETOLASE_2"/>
    <property type="match status" value="1"/>
</dbReference>
<feature type="binding site" evidence="14">
    <location>
        <position position="204"/>
    </location>
    <ligand>
        <name>Mg(2+)</name>
        <dbReference type="ChEBI" id="CHEBI:18420"/>
    </ligand>
</feature>
<dbReference type="SUPFAM" id="SSF52922">
    <property type="entry name" value="TK C-terminal domain-like"/>
    <property type="match status" value="1"/>
</dbReference>
<evidence type="ECO:0000256" key="12">
    <source>
        <dbReference type="PIRSR" id="PIRSR605478-2"/>
    </source>
</evidence>
<evidence type="ECO:0000256" key="8">
    <source>
        <dbReference type="ARBA" id="ARBA00023052"/>
    </source>
</evidence>
<feature type="binding site" evidence="13">
    <location>
        <begin position="131"/>
        <end position="133"/>
    </location>
    <ligand>
        <name>thiamine diphosphate</name>
        <dbReference type="ChEBI" id="CHEBI:58937"/>
    </ligand>
</feature>
<keyword evidence="7 14" id="KW-0460">Magnesium</keyword>
<dbReference type="AlphaFoldDB" id="A0A1E3L4P7"/>
<dbReference type="InterPro" id="IPR033247">
    <property type="entry name" value="Transketolase_fam"/>
</dbReference>
<dbReference type="InterPro" id="IPR009014">
    <property type="entry name" value="Transketo_C/PFOR_II"/>
</dbReference>
<feature type="binding site" evidence="12">
    <location>
        <position position="488"/>
    </location>
    <ligand>
        <name>substrate</name>
    </ligand>
</feature>
<evidence type="ECO:0000313" key="18">
    <source>
        <dbReference type="EMBL" id="ODP28759.1"/>
    </source>
</evidence>
<dbReference type="SUPFAM" id="SSF52518">
    <property type="entry name" value="Thiamin diphosphate-binding fold (THDP-binding)"/>
    <property type="match status" value="2"/>
</dbReference>
<comment type="catalytic activity">
    <reaction evidence="9 16">
        <text>D-sedoheptulose 7-phosphate + D-glyceraldehyde 3-phosphate = aldehydo-D-ribose 5-phosphate + D-xylulose 5-phosphate</text>
        <dbReference type="Rhea" id="RHEA:10508"/>
        <dbReference type="ChEBI" id="CHEBI:57483"/>
        <dbReference type="ChEBI" id="CHEBI:57737"/>
        <dbReference type="ChEBI" id="CHEBI:58273"/>
        <dbReference type="ChEBI" id="CHEBI:59776"/>
        <dbReference type="EC" id="2.2.1.1"/>
    </reaction>
</comment>
<evidence type="ECO:0000256" key="13">
    <source>
        <dbReference type="PIRSR" id="PIRSR605478-3"/>
    </source>
</evidence>
<dbReference type="InterPro" id="IPR055152">
    <property type="entry name" value="Transketolase-like_C_2"/>
</dbReference>
<dbReference type="PANTHER" id="PTHR43522">
    <property type="entry name" value="TRANSKETOLASE"/>
    <property type="match status" value="1"/>
</dbReference>
<feature type="binding site" evidence="12">
    <location>
        <position position="403"/>
    </location>
    <ligand>
        <name>substrate</name>
    </ligand>
</feature>
<protein>
    <recommendedName>
        <fullName evidence="4 10">Transketolase</fullName>
        <ecNumber evidence="3 10">2.2.1.1</ecNumber>
    </recommendedName>
</protein>
<feature type="site" description="Important for catalytic activity" evidence="15">
    <location>
        <position position="43"/>
    </location>
</feature>
<proteinExistence type="inferred from homology"/>
<evidence type="ECO:0000256" key="9">
    <source>
        <dbReference type="ARBA" id="ARBA00049473"/>
    </source>
</evidence>
<evidence type="ECO:0000256" key="11">
    <source>
        <dbReference type="PIRSR" id="PIRSR605478-1"/>
    </source>
</evidence>
<feature type="binding site" evidence="12">
    <location>
        <position position="376"/>
    </location>
    <ligand>
        <name>substrate</name>
    </ligand>
</feature>
<dbReference type="InterPro" id="IPR029061">
    <property type="entry name" value="THDP-binding"/>
</dbReference>
<feature type="site" description="Important for catalytic activity" evidence="15">
    <location>
        <position position="281"/>
    </location>
</feature>
<feature type="binding site" evidence="13">
    <location>
        <position position="456"/>
    </location>
    <ligand>
        <name>thiamine diphosphate</name>
        <dbReference type="ChEBI" id="CHEBI:58937"/>
    </ligand>
</feature>
<feature type="binding site" evidence="12">
    <location>
        <position position="492"/>
    </location>
    <ligand>
        <name>substrate</name>
    </ligand>
</feature>
<keyword evidence="5 16" id="KW-0808">Transferase</keyword>
<dbReference type="InterPro" id="IPR049557">
    <property type="entry name" value="Transketolase_CS"/>
</dbReference>
<dbReference type="InterPro" id="IPR005475">
    <property type="entry name" value="Transketolase-like_Pyr-bd"/>
</dbReference>
<feature type="binding site" evidence="13">
    <location>
        <position position="83"/>
    </location>
    <ligand>
        <name>thiamine diphosphate</name>
        <dbReference type="ChEBI" id="CHEBI:58937"/>
    </ligand>
</feature>
<feature type="binding site" evidence="14">
    <location>
        <position position="202"/>
    </location>
    <ligand>
        <name>Mg(2+)</name>
        <dbReference type="ChEBI" id="CHEBI:18420"/>
    </ligand>
</feature>
<reference evidence="18 19" key="1">
    <citation type="submission" date="2016-08" db="EMBL/GenBank/DDBJ databases">
        <title>Genome sequencing of Paenibacillus sp. TI45-13ar, isolated from Korean traditional nuruk.</title>
        <authorList>
            <person name="Kim S.-J."/>
        </authorList>
    </citation>
    <scope>NUCLEOTIDE SEQUENCE [LARGE SCALE GENOMIC DNA]</scope>
    <source>
        <strain evidence="18 19">TI45-13ar</strain>
    </source>
</reference>
<keyword evidence="16" id="KW-0106">Calcium</keyword>
<feature type="binding site" evidence="12">
    <location>
        <position position="539"/>
    </location>
    <ligand>
        <name>substrate</name>
    </ligand>
</feature>
<feature type="binding site" evidence="12">
    <location>
        <position position="43"/>
    </location>
    <ligand>
        <name>substrate</name>
    </ligand>
</feature>
<dbReference type="EC" id="2.2.1.1" evidence="3 10"/>
<comment type="function">
    <text evidence="16">Catalyzes the transfer of a two-carbon ketol group from a ketose donor to an aldose acceptor, via a covalent intermediate with the cofactor thiamine pyrophosphate.</text>
</comment>
<dbReference type="FunFam" id="3.40.50.970:FF:000004">
    <property type="entry name" value="Transketolase"/>
    <property type="match status" value="1"/>
</dbReference>
<dbReference type="CDD" id="cd07033">
    <property type="entry name" value="TPP_PYR_DXS_TK_like"/>
    <property type="match status" value="1"/>
</dbReference>
<evidence type="ECO:0000256" key="1">
    <source>
        <dbReference type="ARBA" id="ARBA00007131"/>
    </source>
</evidence>
<dbReference type="GO" id="GO:0046872">
    <property type="term" value="F:metal ion binding"/>
    <property type="evidence" value="ECO:0007669"/>
    <property type="project" value="UniProtKB-KW"/>
</dbReference>
<evidence type="ECO:0000259" key="17">
    <source>
        <dbReference type="SMART" id="SM00861"/>
    </source>
</evidence>
<evidence type="ECO:0000313" key="19">
    <source>
        <dbReference type="Proteomes" id="UP000094578"/>
    </source>
</evidence>
<dbReference type="GO" id="GO:0006098">
    <property type="term" value="P:pentose-phosphate shunt"/>
    <property type="evidence" value="ECO:0007669"/>
    <property type="project" value="TreeGrafter"/>
</dbReference>
<evidence type="ECO:0000256" key="16">
    <source>
        <dbReference type="RuleBase" id="RU004996"/>
    </source>
</evidence>
<evidence type="ECO:0000256" key="3">
    <source>
        <dbReference type="ARBA" id="ARBA00013152"/>
    </source>
</evidence>
<feature type="binding site" evidence="13">
    <location>
        <position position="202"/>
    </location>
    <ligand>
        <name>thiamine diphosphate</name>
        <dbReference type="ChEBI" id="CHEBI:58937"/>
    </ligand>
</feature>
<dbReference type="InterPro" id="IPR005478">
    <property type="entry name" value="Transketolase_bac-like"/>
</dbReference>
<evidence type="ECO:0000256" key="10">
    <source>
        <dbReference type="NCBIfam" id="TIGR00232"/>
    </source>
</evidence>
<dbReference type="Gene3D" id="3.40.50.920">
    <property type="match status" value="1"/>
</dbReference>
<comment type="subunit">
    <text evidence="2 16">Homodimer.</text>
</comment>
<evidence type="ECO:0000256" key="14">
    <source>
        <dbReference type="PIRSR" id="PIRSR605478-4"/>
    </source>
</evidence>
<dbReference type="GO" id="GO:0004802">
    <property type="term" value="F:transketolase activity"/>
    <property type="evidence" value="ECO:0007669"/>
    <property type="project" value="UniProtKB-UniRule"/>
</dbReference>
<feature type="binding site" evidence="12">
    <location>
        <position position="281"/>
    </location>
    <ligand>
        <name>substrate</name>
    </ligand>
</feature>